<keyword evidence="6" id="KW-1185">Reference proteome</keyword>
<evidence type="ECO:0000256" key="1">
    <source>
        <dbReference type="ARBA" id="ARBA00023015"/>
    </source>
</evidence>
<accession>A0ABY4HU64</accession>
<name>A0ABY4HU64_CHIFI</name>
<evidence type="ECO:0000313" key="5">
    <source>
        <dbReference type="EMBL" id="UPK67326.1"/>
    </source>
</evidence>
<feature type="domain" description="HTH araC/xylS-type" evidence="4">
    <location>
        <begin position="223"/>
        <end position="321"/>
    </location>
</feature>
<dbReference type="Gene3D" id="1.10.10.60">
    <property type="entry name" value="Homeodomain-like"/>
    <property type="match status" value="2"/>
</dbReference>
<dbReference type="SMART" id="SM00342">
    <property type="entry name" value="HTH_ARAC"/>
    <property type="match status" value="1"/>
</dbReference>
<organism evidence="5 6">
    <name type="scientific">Chitinophaga filiformis</name>
    <name type="common">Myxococcus filiformis</name>
    <name type="synonym">Flexibacter filiformis</name>
    <dbReference type="NCBI Taxonomy" id="104663"/>
    <lineage>
        <taxon>Bacteria</taxon>
        <taxon>Pseudomonadati</taxon>
        <taxon>Bacteroidota</taxon>
        <taxon>Chitinophagia</taxon>
        <taxon>Chitinophagales</taxon>
        <taxon>Chitinophagaceae</taxon>
        <taxon>Chitinophaga</taxon>
    </lineage>
</organism>
<dbReference type="InterPro" id="IPR053142">
    <property type="entry name" value="PchR_regulatory_protein"/>
</dbReference>
<dbReference type="EMBL" id="CP095855">
    <property type="protein sequence ID" value="UPK67326.1"/>
    <property type="molecule type" value="Genomic_DNA"/>
</dbReference>
<keyword evidence="3" id="KW-0804">Transcription</keyword>
<gene>
    <name evidence="5" type="ORF">MYF79_20510</name>
</gene>
<evidence type="ECO:0000313" key="6">
    <source>
        <dbReference type="Proteomes" id="UP000830198"/>
    </source>
</evidence>
<evidence type="ECO:0000256" key="2">
    <source>
        <dbReference type="ARBA" id="ARBA00023125"/>
    </source>
</evidence>
<dbReference type="InterPro" id="IPR018060">
    <property type="entry name" value="HTH_AraC"/>
</dbReference>
<dbReference type="RefSeq" id="WP_247809621.1">
    <property type="nucleotide sequence ID" value="NZ_CP095855.1"/>
</dbReference>
<dbReference type="PROSITE" id="PS01124">
    <property type="entry name" value="HTH_ARAC_FAMILY_2"/>
    <property type="match status" value="1"/>
</dbReference>
<dbReference type="PANTHER" id="PTHR47893:SF1">
    <property type="entry name" value="REGULATORY PROTEIN PCHR"/>
    <property type="match status" value="1"/>
</dbReference>
<dbReference type="Proteomes" id="UP000830198">
    <property type="component" value="Chromosome"/>
</dbReference>
<protein>
    <submittedName>
        <fullName evidence="5">AraC family transcriptional regulator</fullName>
    </submittedName>
</protein>
<dbReference type="Pfam" id="PF12833">
    <property type="entry name" value="HTH_18"/>
    <property type="match status" value="1"/>
</dbReference>
<dbReference type="InterPro" id="IPR009057">
    <property type="entry name" value="Homeodomain-like_sf"/>
</dbReference>
<dbReference type="InterPro" id="IPR018062">
    <property type="entry name" value="HTH_AraC-typ_CS"/>
</dbReference>
<dbReference type="PROSITE" id="PS00041">
    <property type="entry name" value="HTH_ARAC_FAMILY_1"/>
    <property type="match status" value="1"/>
</dbReference>
<reference evidence="5 6" key="1">
    <citation type="submission" date="2022-04" db="EMBL/GenBank/DDBJ databases">
        <title>The arsenic-methylating capacity of Chitinophaga filiformis YT5 during chitin decomposition.</title>
        <authorList>
            <person name="Chen G."/>
            <person name="Liang Y."/>
        </authorList>
    </citation>
    <scope>NUCLEOTIDE SEQUENCE [LARGE SCALE GENOMIC DNA]</scope>
    <source>
        <strain evidence="5 6">YT5</strain>
    </source>
</reference>
<keyword evidence="2" id="KW-0238">DNA-binding</keyword>
<proteinExistence type="predicted"/>
<sequence>MIEKMNEQGNKYIDSRIFQFTNKLGLVLEKELQHFQVNFFKGFAFLPDMAMHFGSFFTTNDFTRVTGKSHITDGIGFVFHNIFEDNADDEANGRKTKGTTEPPYVRIFPYALSQKMHFKKNTRVTHVSISISAEYLKNFLNEESEHFLYLFDSANNFWIEELMTDDILRTVNDIVKKEEPDTMSSFYYKIKAMELLYHLFKSLRNRQNAVGQKLNKKEIEAVYLVRDKIISSLNQPSSIAELKQIAGMNELKLRKLFKQVFGMGIYDYYQHLRMKEAARLLREENLTVSEAGYQMGFENLGHFTKVFEKHIGKKPKKYVQSFNVSGTSSNAK</sequence>
<dbReference type="PANTHER" id="PTHR47893">
    <property type="entry name" value="REGULATORY PROTEIN PCHR"/>
    <property type="match status" value="1"/>
</dbReference>
<evidence type="ECO:0000259" key="4">
    <source>
        <dbReference type="PROSITE" id="PS01124"/>
    </source>
</evidence>
<dbReference type="SUPFAM" id="SSF46689">
    <property type="entry name" value="Homeodomain-like"/>
    <property type="match status" value="2"/>
</dbReference>
<keyword evidence="1" id="KW-0805">Transcription regulation</keyword>
<evidence type="ECO:0000256" key="3">
    <source>
        <dbReference type="ARBA" id="ARBA00023163"/>
    </source>
</evidence>